<evidence type="ECO:0000256" key="4">
    <source>
        <dbReference type="ARBA" id="ARBA00023242"/>
    </source>
</evidence>
<feature type="compositionally biased region" description="Basic residues" evidence="10">
    <location>
        <begin position="1"/>
        <end position="15"/>
    </location>
</feature>
<evidence type="ECO:0000256" key="5">
    <source>
        <dbReference type="ARBA" id="ARBA00053516"/>
    </source>
</evidence>
<sequence>SEKKVTGSKKGKSRKAQVEALTKQKMNDLDVRVLDFKGTSESDPVSNSEGKVLKSQRTKSNRTQTGKKTKKDALRQGSPNQKKDTNWQLKAEKVMLVWSGSETEAPDAERCKTSVMPSEDLPMPSTGHRQQQAASLEKTPKYLQSASGASQNLGHKKQSAKQKGLKDTVAKRLAGSPRKKLKKSAQKSNTKKQWLRRVESSDSEPGEEELEREPVKSNEVFSLPLRQKLGTSVVRKLAKSEKPKKTPVSHTLDSCGGANNKNPVKALQHLTGSVKDSKKKRLPAKSSGKVPKKIHRVCSNPEDTESDSDNPSVQGTARKKQKLSDVKTASNKRKLNMEHGPHGPVPEHCDKSASRSRSGDQDNTSSGNSEDSYFQIRDLLSDDVARHKIVMPSNTPNVRRTKRIRLRPLEYWRGERVNYTMRPSGGLMISGILSPKPQPHRKIRRRKDVHKQKDEISMNMLLPADLDHSLADASKPTAVLDPVTNEEVLLECVNTESNHSCFFKDDSIEIYKHLNTSAFATGRLVLKPFKEKGHQFVHMDTIAFHVTRGTVIVTLHKTSYCLTAGDYFYVPAGNGYNIRNVVNKESVLLFTQLK</sequence>
<evidence type="ECO:0000256" key="7">
    <source>
        <dbReference type="ARBA" id="ARBA00068530"/>
    </source>
</evidence>
<gene>
    <name evidence="12" type="primary">Cenpc</name>
    <name evidence="12" type="ORF">RHYJUB_R01727</name>
</gene>
<feature type="domain" description="Mif2/CENP-C cupin" evidence="11">
    <location>
        <begin position="510"/>
        <end position="592"/>
    </location>
</feature>
<dbReference type="PANTHER" id="PTHR16684">
    <property type="entry name" value="CENTROMERE PROTEIN C"/>
    <property type="match status" value="1"/>
</dbReference>
<dbReference type="GO" id="GO:0019237">
    <property type="term" value="F:centromeric DNA binding"/>
    <property type="evidence" value="ECO:0007669"/>
    <property type="project" value="InterPro"/>
</dbReference>
<dbReference type="Pfam" id="PF11699">
    <property type="entry name" value="CENP-C_C"/>
    <property type="match status" value="1"/>
</dbReference>
<reference evidence="12 13" key="1">
    <citation type="submission" date="2019-09" db="EMBL/GenBank/DDBJ databases">
        <title>Bird 10,000 Genomes (B10K) Project - Family phase.</title>
        <authorList>
            <person name="Zhang G."/>
        </authorList>
    </citation>
    <scope>NUCLEOTIDE SEQUENCE [LARGE SCALE GENOMIC DNA]</scope>
    <source>
        <strain evidence="12">B10K-DU-029-58</strain>
        <tissue evidence="12">Muscle</tissue>
    </source>
</reference>
<dbReference type="InterPro" id="IPR025974">
    <property type="entry name" value="Mif2/CENP-C_cupin"/>
</dbReference>
<evidence type="ECO:0000313" key="12">
    <source>
        <dbReference type="EMBL" id="NWW87891.1"/>
    </source>
</evidence>
<dbReference type="GO" id="GO:0051455">
    <property type="term" value="P:spindle attachment to meiosis I kinetochore"/>
    <property type="evidence" value="ECO:0007669"/>
    <property type="project" value="TreeGrafter"/>
</dbReference>
<comment type="similarity">
    <text evidence="2">Belongs to the CENP-C/MIF2 family.</text>
</comment>
<accession>A0A7K6RPN4</accession>
<dbReference type="Proteomes" id="UP000570016">
    <property type="component" value="Unassembled WGS sequence"/>
</dbReference>
<feature type="non-terminal residue" evidence="12">
    <location>
        <position position="1"/>
    </location>
</feature>
<feature type="compositionally biased region" description="Polar residues" evidence="10">
    <location>
        <begin position="248"/>
        <end position="262"/>
    </location>
</feature>
<keyword evidence="3" id="KW-0238">DNA-binding</keyword>
<evidence type="ECO:0000313" key="13">
    <source>
        <dbReference type="Proteomes" id="UP000570016"/>
    </source>
</evidence>
<dbReference type="EMBL" id="VZRY01002122">
    <property type="protein sequence ID" value="NWW87891.1"/>
    <property type="molecule type" value="Genomic_DNA"/>
</dbReference>
<organism evidence="12 13">
    <name type="scientific">Rhynochetos jubatus</name>
    <name type="common">kagu</name>
    <dbReference type="NCBI Taxonomy" id="54386"/>
    <lineage>
        <taxon>Eukaryota</taxon>
        <taxon>Metazoa</taxon>
        <taxon>Chordata</taxon>
        <taxon>Craniata</taxon>
        <taxon>Vertebrata</taxon>
        <taxon>Euteleostomi</taxon>
        <taxon>Archelosauria</taxon>
        <taxon>Archosauria</taxon>
        <taxon>Dinosauria</taxon>
        <taxon>Saurischia</taxon>
        <taxon>Theropoda</taxon>
        <taxon>Coelurosauria</taxon>
        <taxon>Aves</taxon>
        <taxon>Neognathae</taxon>
        <taxon>Neoaves</taxon>
        <taxon>Phaethontimorphae</taxon>
        <taxon>Eurypygiformes</taxon>
        <taxon>Rhynochetidae</taxon>
        <taxon>Rhynochetos</taxon>
    </lineage>
</organism>
<feature type="compositionally biased region" description="Basic residues" evidence="10">
    <location>
        <begin position="438"/>
        <end position="450"/>
    </location>
</feature>
<comment type="subcellular location">
    <subcellularLocation>
        <location evidence="1">Nucleus</location>
    </subcellularLocation>
</comment>
<feature type="compositionally biased region" description="Acidic residues" evidence="10">
    <location>
        <begin position="201"/>
        <end position="211"/>
    </location>
</feature>
<proteinExistence type="inferred from homology"/>
<feature type="region of interest" description="Disordered" evidence="10">
    <location>
        <begin position="1"/>
        <end position="374"/>
    </location>
</feature>
<comment type="caution">
    <text evidence="12">The sequence shown here is derived from an EMBL/GenBank/DDBJ whole genome shotgun (WGS) entry which is preliminary data.</text>
</comment>
<feature type="non-terminal residue" evidence="12">
    <location>
        <position position="594"/>
    </location>
</feature>
<dbReference type="InterPro" id="IPR028386">
    <property type="entry name" value="CENP-C/Mif2/cnp3"/>
</dbReference>
<dbReference type="GO" id="GO:0005634">
    <property type="term" value="C:nucleus"/>
    <property type="evidence" value="ECO:0007669"/>
    <property type="project" value="UniProtKB-SubCell"/>
</dbReference>
<keyword evidence="13" id="KW-1185">Reference proteome</keyword>
<feature type="compositionally biased region" description="Basic residues" evidence="10">
    <location>
        <begin position="177"/>
        <end position="195"/>
    </location>
</feature>
<feature type="region of interest" description="Disordered" evidence="10">
    <location>
        <begin position="428"/>
        <end position="450"/>
    </location>
</feature>
<evidence type="ECO:0000256" key="3">
    <source>
        <dbReference type="ARBA" id="ARBA00023125"/>
    </source>
</evidence>
<comment type="function">
    <text evidence="5">Component of the CENPA-NAC (nucleosome-associated) complex, a complex that plays a central role in assembly of kinetochore proteins, mitotic progression and chromosome segregation. The CENPA-NAC complex recruits the CENPA-CAD (nucleosome distal) complex and may be involved in incorporation of newly synthesized CENPA into centromeres. CENPC recruits DNA methylation and DNMT3B to both centromeric and pericentromeric satellite repeats and regulates the histone code in these regions.</text>
</comment>
<dbReference type="Gene3D" id="2.60.120.10">
    <property type="entry name" value="Jelly Rolls"/>
    <property type="match status" value="1"/>
</dbReference>
<dbReference type="PANTHER" id="PTHR16684:SF11">
    <property type="entry name" value="CENTROMERE PROTEIN C"/>
    <property type="match status" value="1"/>
</dbReference>
<name>A0A7K6RPN4_9AVES</name>
<dbReference type="GO" id="GO:0000776">
    <property type="term" value="C:kinetochore"/>
    <property type="evidence" value="ECO:0007669"/>
    <property type="project" value="InterPro"/>
</dbReference>
<keyword evidence="4" id="KW-0539">Nucleus</keyword>
<evidence type="ECO:0000256" key="1">
    <source>
        <dbReference type="ARBA" id="ARBA00004123"/>
    </source>
</evidence>
<feature type="compositionally biased region" description="Polar residues" evidence="10">
    <location>
        <begin position="142"/>
        <end position="153"/>
    </location>
</feature>
<feature type="compositionally biased region" description="Polar residues" evidence="10">
    <location>
        <begin position="361"/>
        <end position="372"/>
    </location>
</feature>
<feature type="compositionally biased region" description="Basic and acidic residues" evidence="10">
    <location>
        <begin position="81"/>
        <end position="93"/>
    </location>
</feature>
<feature type="compositionally biased region" description="Basic and acidic residues" evidence="10">
    <location>
        <begin position="25"/>
        <end position="40"/>
    </location>
</feature>
<feature type="compositionally biased region" description="Basic and acidic residues" evidence="10">
    <location>
        <begin position="335"/>
        <end position="360"/>
    </location>
</feature>
<protein>
    <recommendedName>
        <fullName evidence="7">Centromere protein C</fullName>
    </recommendedName>
    <alternativeName>
        <fullName evidence="8">Centromere autoantigen C</fullName>
    </alternativeName>
    <alternativeName>
        <fullName evidence="9">Centromere protein C 1</fullName>
    </alternativeName>
</protein>
<dbReference type="InterPro" id="IPR014710">
    <property type="entry name" value="RmlC-like_jellyroll"/>
</dbReference>
<comment type="subunit">
    <text evidence="6">Oligomer. Component of the CENPA-NAC complex, at least composed of CENPA, CENPC, CENPH, CENPM, CENPN, CENPT and CENPU. The CENPA-NAC complex interacts with the CENPA-CAD complex, composed of CENPI, CENPK, CENPL, CENPO, CENPP, CENPQ, CENPR and CENPS. Binds to DAXX. Interacts with DNMT3B. Interacts directly with CENPA. Identified in a centromere complex containing histones H2A, H2B and H4, and at least CENPA, CENPB, CENPC, CENPT, CENPN, HJURP, SUPT16H, SSRP1 and RSF1. Interacts with MEIKIN.</text>
</comment>
<evidence type="ECO:0000256" key="10">
    <source>
        <dbReference type="SAM" id="MobiDB-lite"/>
    </source>
</evidence>
<dbReference type="GO" id="GO:0051382">
    <property type="term" value="P:kinetochore assembly"/>
    <property type="evidence" value="ECO:0007669"/>
    <property type="project" value="InterPro"/>
</dbReference>
<dbReference type="GO" id="GO:0051315">
    <property type="term" value="P:attachment of mitotic spindle microtubules to kinetochore"/>
    <property type="evidence" value="ECO:0007669"/>
    <property type="project" value="TreeGrafter"/>
</dbReference>
<dbReference type="SUPFAM" id="SSF51182">
    <property type="entry name" value="RmlC-like cupins"/>
    <property type="match status" value="1"/>
</dbReference>
<dbReference type="OrthoDB" id="1939643at2759"/>
<dbReference type="AlphaFoldDB" id="A0A7K6RPN4"/>
<dbReference type="InterPro" id="IPR011051">
    <property type="entry name" value="RmlC_Cupin_sf"/>
</dbReference>
<evidence type="ECO:0000256" key="2">
    <source>
        <dbReference type="ARBA" id="ARBA00010291"/>
    </source>
</evidence>
<feature type="compositionally biased region" description="Basic residues" evidence="10">
    <location>
        <begin position="54"/>
        <end position="70"/>
    </location>
</feature>
<dbReference type="GO" id="GO:0005721">
    <property type="term" value="C:pericentric heterochromatin"/>
    <property type="evidence" value="ECO:0007669"/>
    <property type="project" value="UniProtKB-ARBA"/>
</dbReference>
<evidence type="ECO:0000256" key="9">
    <source>
        <dbReference type="ARBA" id="ARBA00083562"/>
    </source>
</evidence>
<evidence type="ECO:0000259" key="11">
    <source>
        <dbReference type="Pfam" id="PF11699"/>
    </source>
</evidence>
<evidence type="ECO:0000256" key="8">
    <source>
        <dbReference type="ARBA" id="ARBA00082151"/>
    </source>
</evidence>
<evidence type="ECO:0000256" key="6">
    <source>
        <dbReference type="ARBA" id="ARBA00064952"/>
    </source>
</evidence>
<dbReference type="FunFam" id="2.60.120.10:FF:000033">
    <property type="entry name" value="Centromere protein C 1"/>
    <property type="match status" value="1"/>
</dbReference>